<dbReference type="PANTHER" id="PTHR31760">
    <property type="entry name" value="S-ADENOSYL-L-METHIONINE-DEPENDENT METHYLTRANSFERASES SUPERFAMILY PROTEIN"/>
    <property type="match status" value="1"/>
</dbReference>
<keyword evidence="1 6" id="KW-0963">Cytoplasm</keyword>
<gene>
    <name evidence="6 7" type="primary">rsmG</name>
    <name evidence="7" type="ORF">CQ405_05635</name>
</gene>
<evidence type="ECO:0000256" key="4">
    <source>
        <dbReference type="ARBA" id="ARBA00022679"/>
    </source>
</evidence>
<evidence type="ECO:0000256" key="5">
    <source>
        <dbReference type="ARBA" id="ARBA00022691"/>
    </source>
</evidence>
<evidence type="ECO:0000256" key="1">
    <source>
        <dbReference type="ARBA" id="ARBA00022490"/>
    </source>
</evidence>
<comment type="subcellular location">
    <subcellularLocation>
        <location evidence="6">Cytoplasm</location>
    </subcellularLocation>
</comment>
<dbReference type="EC" id="2.1.1.-" evidence="6"/>
<evidence type="ECO:0000313" key="7">
    <source>
        <dbReference type="EMBL" id="PSM52040.1"/>
    </source>
</evidence>
<comment type="caution">
    <text evidence="6">Lacks conserved residue(s) required for the propagation of feature annotation.</text>
</comment>
<feature type="binding site" evidence="6">
    <location>
        <position position="65"/>
    </location>
    <ligand>
        <name>S-adenosyl-L-methionine</name>
        <dbReference type="ChEBI" id="CHEBI:59789"/>
    </ligand>
</feature>
<sequence>MKFDIPDDFNEKVLEFDEILKKFNAIHNLTNYDNLNPIVKDSINGLKYITNTPTIAIDIGSGAGFPAIFLAMILKDCKWHLFEPIYKKSSFLTYAKLNLNLKNVTIHSSKIEDEKSFRADLITSRALMHTKRLLEICQGYYDENTEFLLYKGSSYQSEIEGLSAKVFNHKTRNYILFKGVN</sequence>
<accession>A0A2P8R0N2</accession>
<dbReference type="GO" id="GO:0070043">
    <property type="term" value="F:rRNA (guanine-N7-)-methyltransferase activity"/>
    <property type="evidence" value="ECO:0007669"/>
    <property type="project" value="UniProtKB-UniRule"/>
</dbReference>
<comment type="caution">
    <text evidence="7">The sequence shown here is derived from an EMBL/GenBank/DDBJ whole genome shotgun (WGS) entry which is preliminary data.</text>
</comment>
<feature type="binding site" evidence="6">
    <location>
        <position position="125"/>
    </location>
    <ligand>
        <name>S-adenosyl-L-methionine</name>
        <dbReference type="ChEBI" id="CHEBI:59789"/>
    </ligand>
</feature>
<dbReference type="HAMAP" id="MF_00074">
    <property type="entry name" value="16SrRNA_methyltr_G"/>
    <property type="match status" value="1"/>
</dbReference>
<dbReference type="AlphaFoldDB" id="A0A2P8R0N2"/>
<feature type="binding site" evidence="6">
    <location>
        <position position="60"/>
    </location>
    <ligand>
        <name>S-adenosyl-L-methionine</name>
        <dbReference type="ChEBI" id="CHEBI:59789"/>
    </ligand>
</feature>
<keyword evidence="8" id="KW-1185">Reference proteome</keyword>
<dbReference type="OrthoDB" id="9808773at2"/>
<reference evidence="8" key="1">
    <citation type="submission" date="2017-10" db="EMBL/GenBank/DDBJ databases">
        <title>Campylobacter species from seals.</title>
        <authorList>
            <person name="Gilbert M.J."/>
            <person name="Zomer A.L."/>
            <person name="Timmerman A.J."/>
            <person name="Duim B."/>
            <person name="Wagenaar J.A."/>
        </authorList>
    </citation>
    <scope>NUCLEOTIDE SEQUENCE [LARGE SCALE GENOMIC DNA]</scope>
    <source>
        <strain evidence="8">17S00004-5</strain>
    </source>
</reference>
<keyword evidence="5 6" id="KW-0949">S-adenosyl-L-methionine</keyword>
<keyword evidence="4 6" id="KW-0808">Transferase</keyword>
<dbReference type="EMBL" id="PDHH01000004">
    <property type="protein sequence ID" value="PSM52040.1"/>
    <property type="molecule type" value="Genomic_DNA"/>
</dbReference>
<dbReference type="InterPro" id="IPR003682">
    <property type="entry name" value="rRNA_ssu_MeTfrase_G"/>
</dbReference>
<proteinExistence type="inferred from homology"/>
<evidence type="ECO:0000256" key="6">
    <source>
        <dbReference type="HAMAP-Rule" id="MF_00074"/>
    </source>
</evidence>
<comment type="function">
    <text evidence="6">Specifically methylates the N7 position of a guanine in 16S rRNA.</text>
</comment>
<name>A0A2P8R0N2_9BACT</name>
<dbReference type="NCBIfam" id="TIGR00138">
    <property type="entry name" value="rsmG_gidB"/>
    <property type="match status" value="1"/>
</dbReference>
<protein>
    <recommendedName>
        <fullName evidence="6">Ribosomal RNA small subunit methyltransferase G</fullName>
        <ecNumber evidence="6">2.1.1.-</ecNumber>
    </recommendedName>
    <alternativeName>
        <fullName evidence="6">16S rRNA 7-methylguanosine methyltransferase</fullName>
        <shortName evidence="6">16S rRNA m7G methyltransferase</shortName>
    </alternativeName>
</protein>
<dbReference type="GO" id="GO:0005829">
    <property type="term" value="C:cytosol"/>
    <property type="evidence" value="ECO:0007669"/>
    <property type="project" value="TreeGrafter"/>
</dbReference>
<comment type="similarity">
    <text evidence="6">Belongs to the methyltransferase superfamily. RNA methyltransferase RsmG family.</text>
</comment>
<dbReference type="Gene3D" id="3.40.50.150">
    <property type="entry name" value="Vaccinia Virus protein VP39"/>
    <property type="match status" value="1"/>
</dbReference>
<dbReference type="RefSeq" id="WP_106871556.1">
    <property type="nucleotide sequence ID" value="NZ_CP053841.1"/>
</dbReference>
<dbReference type="PIRSF" id="PIRSF003078">
    <property type="entry name" value="GidB"/>
    <property type="match status" value="1"/>
</dbReference>
<evidence type="ECO:0000256" key="3">
    <source>
        <dbReference type="ARBA" id="ARBA00022603"/>
    </source>
</evidence>
<organism evidence="7 8">
    <name type="scientific">Campylobacter blaseri</name>
    <dbReference type="NCBI Taxonomy" id="2042961"/>
    <lineage>
        <taxon>Bacteria</taxon>
        <taxon>Pseudomonadati</taxon>
        <taxon>Campylobacterota</taxon>
        <taxon>Epsilonproteobacteria</taxon>
        <taxon>Campylobacterales</taxon>
        <taxon>Campylobacteraceae</taxon>
        <taxon>Campylobacter</taxon>
    </lineage>
</organism>
<dbReference type="PANTHER" id="PTHR31760:SF0">
    <property type="entry name" value="S-ADENOSYL-L-METHIONINE-DEPENDENT METHYLTRANSFERASES SUPERFAMILY PROTEIN"/>
    <property type="match status" value="1"/>
</dbReference>
<dbReference type="InterPro" id="IPR029063">
    <property type="entry name" value="SAM-dependent_MTases_sf"/>
</dbReference>
<dbReference type="SUPFAM" id="SSF53335">
    <property type="entry name" value="S-adenosyl-L-methionine-dependent methyltransferases"/>
    <property type="match status" value="1"/>
</dbReference>
<evidence type="ECO:0000256" key="2">
    <source>
        <dbReference type="ARBA" id="ARBA00022552"/>
    </source>
</evidence>
<dbReference type="Proteomes" id="UP000240535">
    <property type="component" value="Unassembled WGS sequence"/>
</dbReference>
<dbReference type="Pfam" id="PF02527">
    <property type="entry name" value="GidB"/>
    <property type="match status" value="1"/>
</dbReference>
<keyword evidence="3 6" id="KW-0489">Methyltransferase</keyword>
<evidence type="ECO:0000313" key="8">
    <source>
        <dbReference type="Proteomes" id="UP000240535"/>
    </source>
</evidence>
<feature type="binding site" evidence="6">
    <location>
        <begin position="111"/>
        <end position="112"/>
    </location>
    <ligand>
        <name>S-adenosyl-L-methionine</name>
        <dbReference type="ChEBI" id="CHEBI:59789"/>
    </ligand>
</feature>
<keyword evidence="2 6" id="KW-0698">rRNA processing</keyword>